<name>A0ABU3EK71_9RHOB</name>
<evidence type="ECO:0000313" key="2">
    <source>
        <dbReference type="EMBL" id="MDT1064629.1"/>
    </source>
</evidence>
<reference evidence="3" key="1">
    <citation type="submission" date="2023-07" db="EMBL/GenBank/DDBJ databases">
        <title>Characterization of two Paracoccaceae strains isolated from Phycosphere and proposal of Xinfangfangia lacusdiani sp. nov.</title>
        <authorList>
            <person name="Deng Y."/>
            <person name="Zhang Y.Q."/>
        </authorList>
    </citation>
    <scope>NUCLEOTIDE SEQUENCE [LARGE SCALE GENOMIC DNA]</scope>
    <source>
        <strain evidence="3">CPCC 101403</strain>
    </source>
</reference>
<accession>A0ABU3EK71</accession>
<protein>
    <submittedName>
        <fullName evidence="2">Glycosyltransferase 61 family protein</fullName>
    </submittedName>
</protein>
<proteinExistence type="predicted"/>
<dbReference type="EMBL" id="JAVRQI010000028">
    <property type="protein sequence ID" value="MDT1064629.1"/>
    <property type="molecule type" value="Genomic_DNA"/>
</dbReference>
<gene>
    <name evidence="2" type="ORF">RM190_22420</name>
</gene>
<feature type="domain" description="Glycosyltransferase 61 catalytic" evidence="1">
    <location>
        <begin position="85"/>
        <end position="262"/>
    </location>
</feature>
<keyword evidence="3" id="KW-1185">Reference proteome</keyword>
<organism evidence="2 3">
    <name type="scientific">Paracoccus broussonetiae</name>
    <dbReference type="NCBI Taxonomy" id="3075834"/>
    <lineage>
        <taxon>Bacteria</taxon>
        <taxon>Pseudomonadati</taxon>
        <taxon>Pseudomonadota</taxon>
        <taxon>Alphaproteobacteria</taxon>
        <taxon>Rhodobacterales</taxon>
        <taxon>Paracoccaceae</taxon>
        <taxon>Paracoccus</taxon>
    </lineage>
</organism>
<dbReference type="Proteomes" id="UP001251085">
    <property type="component" value="Unassembled WGS sequence"/>
</dbReference>
<sequence length="380" mass="43095">MDNPEELHVSNSSLTVRSYSFAAVIPQLNGSTNEGAFEKDGTPIDGSSLRRAKRIYRGPKEEFNAAPTRREASAVLFGGYYFNHFGHFITEGLSRLWKYGELSDIDKIVFLKGDLDRLGRSDVLKHLIPEADLCKIEIITEATQYDEVIIPDPGFVIRSSFNANHWSWLKRATDMVEARGRIQKRPEPLYLSRSSQDVTKRLGYGELELEAALMNAGFRVITPEKLPFLQQVRILAEHDTIVGLEGSHLHNLIFSRGEKRVIQLDYRPVNGNFLLIDRMLSNDASYINIVQPRRYEGFITSDGVTEPFIFDPSVAADHIAELISWKVNPVPLSSDTRRAFAMNWLVWWDRNARAKAGTERGRSFTASRFQNNSYIALAAI</sequence>
<evidence type="ECO:0000313" key="3">
    <source>
        <dbReference type="Proteomes" id="UP001251085"/>
    </source>
</evidence>
<dbReference type="RefSeq" id="WP_311761714.1">
    <property type="nucleotide sequence ID" value="NZ_JAVRQI010000028.1"/>
</dbReference>
<evidence type="ECO:0000259" key="1">
    <source>
        <dbReference type="Pfam" id="PF04577"/>
    </source>
</evidence>
<dbReference type="InterPro" id="IPR049625">
    <property type="entry name" value="Glyco_transf_61_cat"/>
</dbReference>
<dbReference type="Pfam" id="PF04577">
    <property type="entry name" value="Glyco_transf_61"/>
    <property type="match status" value="1"/>
</dbReference>
<comment type="caution">
    <text evidence="2">The sequence shown here is derived from an EMBL/GenBank/DDBJ whole genome shotgun (WGS) entry which is preliminary data.</text>
</comment>